<dbReference type="Gene3D" id="1.25.10.10">
    <property type="entry name" value="Leucine-rich Repeat Variant"/>
    <property type="match status" value="1"/>
</dbReference>
<organism evidence="1 2">
    <name type="scientific">Fusarium duplospermum</name>
    <dbReference type="NCBI Taxonomy" id="1325734"/>
    <lineage>
        <taxon>Eukaryota</taxon>
        <taxon>Fungi</taxon>
        <taxon>Dikarya</taxon>
        <taxon>Ascomycota</taxon>
        <taxon>Pezizomycotina</taxon>
        <taxon>Sordariomycetes</taxon>
        <taxon>Hypocreomycetidae</taxon>
        <taxon>Hypocreales</taxon>
        <taxon>Nectriaceae</taxon>
        <taxon>Fusarium</taxon>
        <taxon>Fusarium solani species complex</taxon>
    </lineage>
</organism>
<name>A0A428P5U8_9HYPO</name>
<reference evidence="1 2" key="1">
    <citation type="submission" date="2017-06" db="EMBL/GenBank/DDBJ databases">
        <title>Comparative genomic analysis of Ambrosia Fusariam Clade fungi.</title>
        <authorList>
            <person name="Stajich J.E."/>
            <person name="Carrillo J."/>
            <person name="Kijimoto T."/>
            <person name="Eskalen A."/>
            <person name="O'Donnell K."/>
            <person name="Kasson M."/>
        </authorList>
    </citation>
    <scope>NUCLEOTIDE SEQUENCE [LARGE SCALE GENOMIC DNA]</scope>
    <source>
        <strain evidence="1 2">NRRL62584</strain>
    </source>
</reference>
<gene>
    <name evidence="1" type="ORF">CEP54_012955</name>
</gene>
<proteinExistence type="predicted"/>
<dbReference type="SUPFAM" id="SSF48371">
    <property type="entry name" value="ARM repeat"/>
    <property type="match status" value="1"/>
</dbReference>
<accession>A0A428P5U8</accession>
<evidence type="ECO:0000313" key="2">
    <source>
        <dbReference type="Proteomes" id="UP000288168"/>
    </source>
</evidence>
<comment type="caution">
    <text evidence="1">The sequence shown here is derived from an EMBL/GenBank/DDBJ whole genome shotgun (WGS) entry which is preliminary data.</text>
</comment>
<dbReference type="OrthoDB" id="515401at2759"/>
<dbReference type="STRING" id="1325734.A0A428P5U8"/>
<dbReference type="InterPro" id="IPR011989">
    <property type="entry name" value="ARM-like"/>
</dbReference>
<keyword evidence="2" id="KW-1185">Reference proteome</keyword>
<dbReference type="InterPro" id="IPR016024">
    <property type="entry name" value="ARM-type_fold"/>
</dbReference>
<dbReference type="EMBL" id="NKCI01000198">
    <property type="protein sequence ID" value="RSL48359.1"/>
    <property type="molecule type" value="Genomic_DNA"/>
</dbReference>
<dbReference type="AlphaFoldDB" id="A0A428P5U8"/>
<evidence type="ECO:0000313" key="1">
    <source>
        <dbReference type="EMBL" id="RSL48359.1"/>
    </source>
</evidence>
<protein>
    <recommendedName>
        <fullName evidence="3">HEAT repeat domain-containing protein</fullName>
    </recommendedName>
</protein>
<evidence type="ECO:0008006" key="3">
    <source>
        <dbReference type="Google" id="ProtNLM"/>
    </source>
</evidence>
<dbReference type="Proteomes" id="UP000288168">
    <property type="component" value="Unassembled WGS sequence"/>
</dbReference>
<sequence>MADLTPSDPLVGLDDIDWASLQHAYGSAEDVPDLLRALRFHDERELNNVYFALYSNIFHQGTRYEATSYAVPFLYALLDAKDTPRRGELLYLIVSIALGHPSGSVPSGVEITQWRSRVAKTQQPNYAEDERRRKAEYIAAATSDKDRQRREGEFPFALSFEKFAERQQNGLRAYDAVRAGLDSVYQCLKDDNPDLRAVAAFGLAFFPEDKVKAEGELLALLGHEDDVAVRGTALISIAILQAPSPGDLSQTEVAQYLKACFNNQDSDEVSKWSSAIGLAILRIYEPETINTILQAIADENYLSILQQDNGKRFPFADPDLPSLAATVLKVKGSEFPQVPRIALSKLEASNWQTTWYLTELLLETALDGKPLSETKPFSELTELQQETLRALVRLGEYTWSWGNFTRILEKGGVPTTKETLDAYINGEDFETKP</sequence>
<dbReference type="Pfam" id="PF13646">
    <property type="entry name" value="HEAT_2"/>
    <property type="match status" value="1"/>
</dbReference>